<comment type="similarity">
    <text evidence="1">Belongs to the NmrA-type oxidoreductase family.</text>
</comment>
<dbReference type="EMBL" id="QJUP01000005">
    <property type="protein sequence ID" value="TBU98352.1"/>
    <property type="molecule type" value="Genomic_DNA"/>
</dbReference>
<evidence type="ECO:0000313" key="4">
    <source>
        <dbReference type="EMBL" id="TBU98352.1"/>
    </source>
</evidence>
<proteinExistence type="inferred from homology"/>
<dbReference type="InterPro" id="IPR036291">
    <property type="entry name" value="NAD(P)-bd_dom_sf"/>
</dbReference>
<dbReference type="Pfam" id="PF05368">
    <property type="entry name" value="NmrA"/>
    <property type="match status" value="1"/>
</dbReference>
<dbReference type="PANTHER" id="PTHR42748">
    <property type="entry name" value="NITROGEN METABOLITE REPRESSION PROTEIN NMRA FAMILY MEMBER"/>
    <property type="match status" value="1"/>
</dbReference>
<dbReference type="Gene3D" id="3.90.25.10">
    <property type="entry name" value="UDP-galactose 4-epimerase, domain 1"/>
    <property type="match status" value="1"/>
</dbReference>
<dbReference type="InterPro" id="IPR008030">
    <property type="entry name" value="NmrA-like"/>
</dbReference>
<sequence>MTVPNPERDAGIIVVIGATGQQGGAVARALAADGRWQVRAVVRNPASPAATRLSGHGIEVVPGDLDRPESLSAAFAGANGVYAMQPANGGPETELRQGAAVVDAASAAGVGHFIYASVGGAERQSGVPHFESKWAVEQYLARSGLPATVVRPSFFMDNFARLPMRIVLMALLRRYVPRDKPLQMIATEDIGAWVVRAFAEPAAFIGRAQEIAGDELTHGQVVAAFKACGWFPGLPFALPHVLLRRVPGDVLKMIEWFATDGYRADIPRLRADQPGLLTLEQWLRRQQSERNHDDQ</sequence>
<organism evidence="4 5">
    <name type="scientific">Stutzerimonas kirkiae</name>
    <dbReference type="NCBI Taxonomy" id="2211392"/>
    <lineage>
        <taxon>Bacteria</taxon>
        <taxon>Pseudomonadati</taxon>
        <taxon>Pseudomonadota</taxon>
        <taxon>Gammaproteobacteria</taxon>
        <taxon>Pseudomonadales</taxon>
        <taxon>Pseudomonadaceae</taxon>
        <taxon>Stutzerimonas</taxon>
    </lineage>
</organism>
<evidence type="ECO:0000313" key="5">
    <source>
        <dbReference type="Proteomes" id="UP000292639"/>
    </source>
</evidence>
<accession>A0A4Q9RBR0</accession>
<reference evidence="4 5" key="1">
    <citation type="submission" date="2018-06" db="EMBL/GenBank/DDBJ databases">
        <title>Three novel Pseudomonas species isolated from symptomatic oak.</title>
        <authorList>
            <person name="Bueno-Gonzalez V."/>
            <person name="Brady C."/>
        </authorList>
    </citation>
    <scope>NUCLEOTIDE SEQUENCE [LARGE SCALE GENOMIC DNA]</scope>
    <source>
        <strain evidence="4 5">P17C</strain>
    </source>
</reference>
<keyword evidence="2" id="KW-0521">NADP</keyword>
<comment type="caution">
    <text evidence="4">The sequence shown here is derived from an EMBL/GenBank/DDBJ whole genome shotgun (WGS) entry which is preliminary data.</text>
</comment>
<dbReference type="SUPFAM" id="SSF51735">
    <property type="entry name" value="NAD(P)-binding Rossmann-fold domains"/>
    <property type="match status" value="1"/>
</dbReference>
<dbReference type="Proteomes" id="UP000292639">
    <property type="component" value="Unassembled WGS sequence"/>
</dbReference>
<evidence type="ECO:0000256" key="1">
    <source>
        <dbReference type="ARBA" id="ARBA00006328"/>
    </source>
</evidence>
<name>A0A4Q9RBR0_9GAMM</name>
<keyword evidence="5" id="KW-1185">Reference proteome</keyword>
<dbReference type="PANTHER" id="PTHR42748:SF7">
    <property type="entry name" value="NMRA LIKE REDOX SENSOR 1-RELATED"/>
    <property type="match status" value="1"/>
</dbReference>
<dbReference type="AlphaFoldDB" id="A0A4Q9RBR0"/>
<evidence type="ECO:0000256" key="2">
    <source>
        <dbReference type="ARBA" id="ARBA00022857"/>
    </source>
</evidence>
<gene>
    <name evidence="4" type="ORF">DNJ96_06105</name>
</gene>
<dbReference type="Gene3D" id="3.40.50.720">
    <property type="entry name" value="NAD(P)-binding Rossmann-like Domain"/>
    <property type="match status" value="1"/>
</dbReference>
<evidence type="ECO:0000259" key="3">
    <source>
        <dbReference type="Pfam" id="PF05368"/>
    </source>
</evidence>
<protein>
    <recommendedName>
        <fullName evidence="3">NmrA-like domain-containing protein</fullName>
    </recommendedName>
</protein>
<dbReference type="RefSeq" id="WP_131184702.1">
    <property type="nucleotide sequence ID" value="NZ_QJUO01000016.1"/>
</dbReference>
<dbReference type="InterPro" id="IPR051164">
    <property type="entry name" value="NmrA-like_oxidored"/>
</dbReference>
<dbReference type="CDD" id="cd05251">
    <property type="entry name" value="NmrA_like_SDR_a"/>
    <property type="match status" value="1"/>
</dbReference>
<feature type="domain" description="NmrA-like" evidence="3">
    <location>
        <begin position="12"/>
        <end position="226"/>
    </location>
</feature>